<organism evidence="14 15">
    <name type="scientific">Leptobrachium leishanense</name>
    <name type="common">Leishan spiny toad</name>
    <dbReference type="NCBI Taxonomy" id="445787"/>
    <lineage>
        <taxon>Eukaryota</taxon>
        <taxon>Metazoa</taxon>
        <taxon>Chordata</taxon>
        <taxon>Craniata</taxon>
        <taxon>Vertebrata</taxon>
        <taxon>Euteleostomi</taxon>
        <taxon>Amphibia</taxon>
        <taxon>Batrachia</taxon>
        <taxon>Anura</taxon>
        <taxon>Pelobatoidea</taxon>
        <taxon>Megophryidae</taxon>
        <taxon>Leptobrachium</taxon>
    </lineage>
</organism>
<dbReference type="AlphaFoldDB" id="A0A8C5QAB4"/>
<dbReference type="InterPro" id="IPR013087">
    <property type="entry name" value="Znf_C2H2_type"/>
</dbReference>
<keyword evidence="10" id="KW-0539">Nucleus</keyword>
<dbReference type="Pfam" id="PF00096">
    <property type="entry name" value="zf-C2H2"/>
    <property type="match status" value="2"/>
</dbReference>
<dbReference type="GO" id="GO:0008270">
    <property type="term" value="F:zinc ion binding"/>
    <property type="evidence" value="ECO:0007669"/>
    <property type="project" value="UniProtKB-KW"/>
</dbReference>
<dbReference type="Proteomes" id="UP000694569">
    <property type="component" value="Unplaced"/>
</dbReference>
<feature type="domain" description="C2H2-type" evidence="13">
    <location>
        <begin position="237"/>
        <end position="261"/>
    </location>
</feature>
<reference evidence="14" key="2">
    <citation type="submission" date="2025-09" db="UniProtKB">
        <authorList>
            <consortium name="Ensembl"/>
        </authorList>
    </citation>
    <scope>IDENTIFICATION</scope>
</reference>
<evidence type="ECO:0000256" key="2">
    <source>
        <dbReference type="ARBA" id="ARBA00006991"/>
    </source>
</evidence>
<dbReference type="GO" id="GO:0005634">
    <property type="term" value="C:nucleus"/>
    <property type="evidence" value="ECO:0007669"/>
    <property type="project" value="UniProtKB-SubCell"/>
</dbReference>
<evidence type="ECO:0000313" key="14">
    <source>
        <dbReference type="Ensembl" id="ENSLLEP00000035403.1"/>
    </source>
</evidence>
<comment type="similarity">
    <text evidence="2">Belongs to the krueppel C2H2-type zinc-finger protein family.</text>
</comment>
<evidence type="ECO:0000256" key="11">
    <source>
        <dbReference type="PROSITE-ProRule" id="PRU00042"/>
    </source>
</evidence>
<dbReference type="SMART" id="SM00355">
    <property type="entry name" value="ZnF_C2H2"/>
    <property type="match status" value="5"/>
</dbReference>
<dbReference type="InterPro" id="IPR036236">
    <property type="entry name" value="Znf_C2H2_sf"/>
</dbReference>
<dbReference type="FunFam" id="3.30.160.60:FF:000110">
    <property type="entry name" value="Zinc finger protein-like"/>
    <property type="match status" value="1"/>
</dbReference>
<evidence type="ECO:0000259" key="13">
    <source>
        <dbReference type="PROSITE" id="PS50157"/>
    </source>
</evidence>
<dbReference type="Ensembl" id="ENSLLET00000036749.1">
    <property type="protein sequence ID" value="ENSLLEP00000035403.1"/>
    <property type="gene ID" value="ENSLLEG00000022372.1"/>
</dbReference>
<keyword evidence="3" id="KW-0479">Metal-binding</keyword>
<sequence length="261" mass="29361">MGGPGGNLTDSDMYEPPEHTQTEYPSTDIKEESPTYGEGNLPDSDMYEPPEHTQTECSADNNGEYVKSNPNPVEINHSESLIESRKPDHRIYYTDPLTQNSVYKGHSAPSSEMGKVSCFETKERPLSCPECEKTFIDQIALKKHQRIHTGKKLFKCSDCGKCFTTSSNLTKHVMIHTGEKPFICFECGKCFNQASSLRAHIRIHTGEKPFKCDECGKCFARSSSLNKRKHNDGGKKFQCAKCGRCFTQTSNLSRHEMFHTG</sequence>
<dbReference type="PANTHER" id="PTHR23235">
    <property type="entry name" value="KRUEPPEL-LIKE TRANSCRIPTION FACTOR"/>
    <property type="match status" value="1"/>
</dbReference>
<dbReference type="FunFam" id="3.30.160.60:FF:001158">
    <property type="entry name" value="zinc finger protein 22"/>
    <property type="match status" value="1"/>
</dbReference>
<evidence type="ECO:0000256" key="3">
    <source>
        <dbReference type="ARBA" id="ARBA00022723"/>
    </source>
</evidence>
<keyword evidence="7" id="KW-0805">Transcription regulation</keyword>
<dbReference type="Gene3D" id="3.30.160.60">
    <property type="entry name" value="Classic Zinc Finger"/>
    <property type="match status" value="5"/>
</dbReference>
<keyword evidence="15" id="KW-1185">Reference proteome</keyword>
<dbReference type="PANTHER" id="PTHR23235:SF178">
    <property type="entry name" value="C2H2-TYPE DOMAIN-CONTAINING PROTEIN-RELATED"/>
    <property type="match status" value="1"/>
</dbReference>
<keyword evidence="6" id="KW-0862">Zinc</keyword>
<accession>A0A8C5QAB4</accession>
<dbReference type="Pfam" id="PF13465">
    <property type="entry name" value="zf-H2C2_2"/>
    <property type="match status" value="1"/>
</dbReference>
<reference evidence="14" key="1">
    <citation type="submission" date="2025-08" db="UniProtKB">
        <authorList>
            <consortium name="Ensembl"/>
        </authorList>
    </citation>
    <scope>IDENTIFICATION</scope>
</reference>
<evidence type="ECO:0000256" key="10">
    <source>
        <dbReference type="ARBA" id="ARBA00023242"/>
    </source>
</evidence>
<evidence type="ECO:0000256" key="12">
    <source>
        <dbReference type="SAM" id="MobiDB-lite"/>
    </source>
</evidence>
<dbReference type="GeneTree" id="ENSGT01150000286939"/>
<evidence type="ECO:0000256" key="9">
    <source>
        <dbReference type="ARBA" id="ARBA00023163"/>
    </source>
</evidence>
<evidence type="ECO:0000256" key="1">
    <source>
        <dbReference type="ARBA" id="ARBA00004123"/>
    </source>
</evidence>
<dbReference type="FunFam" id="3.30.160.60:FF:000812">
    <property type="entry name" value="zinc finger protein 23 isoform X2"/>
    <property type="match status" value="1"/>
</dbReference>
<comment type="subcellular location">
    <subcellularLocation>
        <location evidence="1">Nucleus</location>
    </subcellularLocation>
</comment>
<evidence type="ECO:0000256" key="4">
    <source>
        <dbReference type="ARBA" id="ARBA00022737"/>
    </source>
</evidence>
<dbReference type="GO" id="GO:0000978">
    <property type="term" value="F:RNA polymerase II cis-regulatory region sequence-specific DNA binding"/>
    <property type="evidence" value="ECO:0007669"/>
    <property type="project" value="TreeGrafter"/>
</dbReference>
<feature type="domain" description="C2H2-type" evidence="13">
    <location>
        <begin position="210"/>
        <end position="237"/>
    </location>
</feature>
<feature type="domain" description="C2H2-type" evidence="13">
    <location>
        <begin position="154"/>
        <end position="181"/>
    </location>
</feature>
<evidence type="ECO:0000256" key="6">
    <source>
        <dbReference type="ARBA" id="ARBA00022833"/>
    </source>
</evidence>
<feature type="domain" description="C2H2-type" evidence="13">
    <location>
        <begin position="126"/>
        <end position="153"/>
    </location>
</feature>
<dbReference type="SUPFAM" id="SSF57667">
    <property type="entry name" value="beta-beta-alpha zinc fingers"/>
    <property type="match status" value="3"/>
</dbReference>
<dbReference type="Pfam" id="PF16622">
    <property type="entry name" value="zf-C2H2_11"/>
    <property type="match status" value="1"/>
</dbReference>
<evidence type="ECO:0000313" key="15">
    <source>
        <dbReference type="Proteomes" id="UP000694569"/>
    </source>
</evidence>
<dbReference type="InterPro" id="IPR041697">
    <property type="entry name" value="Znf-C2H2_11"/>
</dbReference>
<dbReference type="GO" id="GO:0000981">
    <property type="term" value="F:DNA-binding transcription factor activity, RNA polymerase II-specific"/>
    <property type="evidence" value="ECO:0007669"/>
    <property type="project" value="TreeGrafter"/>
</dbReference>
<keyword evidence="5 11" id="KW-0863">Zinc-finger</keyword>
<feature type="region of interest" description="Disordered" evidence="12">
    <location>
        <begin position="1"/>
        <end position="74"/>
    </location>
</feature>
<proteinExistence type="inferred from homology"/>
<name>A0A8C5QAB4_9ANUR</name>
<dbReference type="OrthoDB" id="9870178at2759"/>
<dbReference type="PROSITE" id="PS50157">
    <property type="entry name" value="ZINC_FINGER_C2H2_2"/>
    <property type="match status" value="5"/>
</dbReference>
<dbReference type="PROSITE" id="PS00028">
    <property type="entry name" value="ZINC_FINGER_C2H2_1"/>
    <property type="match status" value="4"/>
</dbReference>
<dbReference type="FunFam" id="3.30.160.60:FF:000414">
    <property type="entry name" value="Zinc finger protein 398"/>
    <property type="match status" value="1"/>
</dbReference>
<evidence type="ECO:0000256" key="5">
    <source>
        <dbReference type="ARBA" id="ARBA00022771"/>
    </source>
</evidence>
<protein>
    <recommendedName>
        <fullName evidence="13">C2H2-type domain-containing protein</fullName>
    </recommendedName>
</protein>
<evidence type="ECO:0000256" key="8">
    <source>
        <dbReference type="ARBA" id="ARBA00023125"/>
    </source>
</evidence>
<keyword evidence="8" id="KW-0238">DNA-binding</keyword>
<keyword evidence="4" id="KW-0677">Repeat</keyword>
<keyword evidence="9" id="KW-0804">Transcription</keyword>
<feature type="domain" description="C2H2-type" evidence="13">
    <location>
        <begin position="182"/>
        <end position="209"/>
    </location>
</feature>
<evidence type="ECO:0000256" key="7">
    <source>
        <dbReference type="ARBA" id="ARBA00023015"/>
    </source>
</evidence>
<dbReference type="FunFam" id="3.30.160.60:FF:000557">
    <property type="entry name" value="zinc finger and SCAN domain-containing protein 29"/>
    <property type="match status" value="1"/>
</dbReference>